<dbReference type="InterPro" id="IPR037682">
    <property type="entry name" value="TonB_C"/>
</dbReference>
<feature type="compositionally biased region" description="Polar residues" evidence="10">
    <location>
        <begin position="101"/>
        <end position="116"/>
    </location>
</feature>
<dbReference type="Pfam" id="PF03544">
    <property type="entry name" value="TonB_C"/>
    <property type="match status" value="1"/>
</dbReference>
<dbReference type="InterPro" id="IPR006260">
    <property type="entry name" value="TonB/TolA_C"/>
</dbReference>
<organism evidence="12 13">
    <name type="scientific">Candidatus Kirkpatrickella diaphorinae</name>
    <dbReference type="NCBI Taxonomy" id="2984322"/>
    <lineage>
        <taxon>Bacteria</taxon>
        <taxon>Pseudomonadati</taxon>
        <taxon>Pseudomonadota</taxon>
        <taxon>Alphaproteobacteria</taxon>
        <taxon>Acetobacterales</taxon>
        <taxon>Acetobacteraceae</taxon>
        <taxon>Candidatus Kirkpatrickella</taxon>
    </lineage>
</organism>
<comment type="subcellular location">
    <subcellularLocation>
        <location evidence="1">Cell inner membrane</location>
        <topology evidence="1">Single-pass membrane protein</topology>
        <orientation evidence="1">Periplasmic side</orientation>
    </subcellularLocation>
</comment>
<keyword evidence="13" id="KW-1185">Reference proteome</keyword>
<protein>
    <submittedName>
        <fullName evidence="12">Energy transducer TonB</fullName>
    </submittedName>
</protein>
<evidence type="ECO:0000256" key="8">
    <source>
        <dbReference type="ARBA" id="ARBA00022989"/>
    </source>
</evidence>
<dbReference type="PANTHER" id="PTHR33446">
    <property type="entry name" value="PROTEIN TONB-RELATED"/>
    <property type="match status" value="1"/>
</dbReference>
<keyword evidence="4" id="KW-1003">Cell membrane</keyword>
<name>A0ABY6GHT4_9PROT</name>
<feature type="compositionally biased region" description="Low complexity" evidence="10">
    <location>
        <begin position="166"/>
        <end position="179"/>
    </location>
</feature>
<evidence type="ECO:0000256" key="7">
    <source>
        <dbReference type="ARBA" id="ARBA00022927"/>
    </source>
</evidence>
<dbReference type="Proteomes" id="UP001163831">
    <property type="component" value="Chromosome"/>
</dbReference>
<evidence type="ECO:0000256" key="5">
    <source>
        <dbReference type="ARBA" id="ARBA00022519"/>
    </source>
</evidence>
<feature type="compositionally biased region" description="Pro residues" evidence="10">
    <location>
        <begin position="180"/>
        <end position="189"/>
    </location>
</feature>
<evidence type="ECO:0000256" key="2">
    <source>
        <dbReference type="ARBA" id="ARBA00006555"/>
    </source>
</evidence>
<proteinExistence type="inferred from homology"/>
<dbReference type="RefSeq" id="WP_319806577.1">
    <property type="nucleotide sequence ID" value="NZ_CP107052.1"/>
</dbReference>
<evidence type="ECO:0000259" key="11">
    <source>
        <dbReference type="PROSITE" id="PS52015"/>
    </source>
</evidence>
<evidence type="ECO:0000256" key="10">
    <source>
        <dbReference type="SAM" id="MobiDB-lite"/>
    </source>
</evidence>
<dbReference type="Gene3D" id="3.30.1150.10">
    <property type="match status" value="1"/>
</dbReference>
<dbReference type="InterPro" id="IPR051045">
    <property type="entry name" value="TonB-dependent_transducer"/>
</dbReference>
<evidence type="ECO:0000256" key="1">
    <source>
        <dbReference type="ARBA" id="ARBA00004383"/>
    </source>
</evidence>
<sequence length="356" mass="38652">MEPRLFAQRSAREVEAPLKATIKSRFAQYVPPIAAIARLHPTRTKLTPRAAPENSFSGPFFSTIILHLCLVTLLIWQSRHHDFLGHAQGDLPDEVEVTFDTPMQGTMQGPQNNSDAGAQKAGLPSHGKPARNAADLQDEVARDETSGSATPQPMSPVMPPDEAGDEAAPATTNAAIPTDAPHPTPPLPPRHAQRRQSAPKSRNPFENMANLDYNDASPAPRRRTGRYGGAHGPVDMSYGPLVKNGTVNSPNLSVRKIRGVSEDYGEELSRWIRSRLFYPADAVANGEEGESSLHVVLDRQGRVKSVRVTGQSGSYALDAAAMSIFSMHAQLPPIPPDMVGDHFDIDMTINYILIRG</sequence>
<accession>A0ABY6GHT4</accession>
<keyword evidence="9" id="KW-0472">Membrane</keyword>
<evidence type="ECO:0000256" key="3">
    <source>
        <dbReference type="ARBA" id="ARBA00022448"/>
    </source>
</evidence>
<dbReference type="SUPFAM" id="SSF74653">
    <property type="entry name" value="TolA/TonB C-terminal domain"/>
    <property type="match status" value="1"/>
</dbReference>
<reference evidence="12" key="1">
    <citation type="submission" date="2022-10" db="EMBL/GenBank/DDBJ databases">
        <title>Candidatus Kirkpatrella diaphorinas gen. nov., sp. nov., an uncultured endosymbiont identified in a population of Diaphorina citri from Hawaii.</title>
        <authorList>
            <person name="Henry E.M."/>
            <person name="Carlson C.R."/>
            <person name="Kuo Y.-W."/>
        </authorList>
    </citation>
    <scope>NUCLEOTIDE SEQUENCE</scope>
    <source>
        <strain evidence="12">CADCRV1</strain>
    </source>
</reference>
<comment type="similarity">
    <text evidence="2">Belongs to the TonB family.</text>
</comment>
<keyword evidence="5" id="KW-0997">Cell inner membrane</keyword>
<keyword evidence="8" id="KW-1133">Transmembrane helix</keyword>
<evidence type="ECO:0000256" key="9">
    <source>
        <dbReference type="ARBA" id="ARBA00023136"/>
    </source>
</evidence>
<dbReference type="NCBIfam" id="TIGR01352">
    <property type="entry name" value="tonB_Cterm"/>
    <property type="match status" value="1"/>
</dbReference>
<evidence type="ECO:0000313" key="12">
    <source>
        <dbReference type="EMBL" id="UYH50985.1"/>
    </source>
</evidence>
<evidence type="ECO:0000256" key="4">
    <source>
        <dbReference type="ARBA" id="ARBA00022475"/>
    </source>
</evidence>
<feature type="domain" description="TonB C-terminal" evidence="11">
    <location>
        <begin position="263"/>
        <end position="356"/>
    </location>
</feature>
<keyword evidence="6" id="KW-0812">Transmembrane</keyword>
<evidence type="ECO:0000313" key="13">
    <source>
        <dbReference type="Proteomes" id="UP001163831"/>
    </source>
</evidence>
<keyword evidence="3" id="KW-0813">Transport</keyword>
<dbReference type="PROSITE" id="PS52015">
    <property type="entry name" value="TONB_CTD"/>
    <property type="match status" value="1"/>
</dbReference>
<keyword evidence="7" id="KW-0653">Protein transport</keyword>
<gene>
    <name evidence="12" type="ORF">N5W20_07780</name>
</gene>
<dbReference type="EMBL" id="CP107052">
    <property type="protein sequence ID" value="UYH50985.1"/>
    <property type="molecule type" value="Genomic_DNA"/>
</dbReference>
<evidence type="ECO:0000256" key="6">
    <source>
        <dbReference type="ARBA" id="ARBA00022692"/>
    </source>
</evidence>
<dbReference type="PANTHER" id="PTHR33446:SF13">
    <property type="entry name" value="TONB PROTEIN"/>
    <property type="match status" value="1"/>
</dbReference>
<feature type="region of interest" description="Disordered" evidence="10">
    <location>
        <begin position="101"/>
        <end position="223"/>
    </location>
</feature>